<feature type="signal peptide" evidence="2">
    <location>
        <begin position="1"/>
        <end position="19"/>
    </location>
</feature>
<protein>
    <recommendedName>
        <fullName evidence="5">Secreted protein</fullName>
    </recommendedName>
</protein>
<evidence type="ECO:0000256" key="2">
    <source>
        <dbReference type="SAM" id="SignalP"/>
    </source>
</evidence>
<dbReference type="EMBL" id="JAHUTJ010016955">
    <property type="protein sequence ID" value="MED6270345.1"/>
    <property type="molecule type" value="Genomic_DNA"/>
</dbReference>
<evidence type="ECO:0008006" key="5">
    <source>
        <dbReference type="Google" id="ProtNLM"/>
    </source>
</evidence>
<keyword evidence="2" id="KW-0732">Signal</keyword>
<gene>
    <name evidence="3" type="ORF">CHARACLAT_009277</name>
</gene>
<feature type="chain" id="PRO_5046001735" description="Secreted protein" evidence="2">
    <location>
        <begin position="20"/>
        <end position="148"/>
    </location>
</feature>
<evidence type="ECO:0000313" key="3">
    <source>
        <dbReference type="EMBL" id="MED6270345.1"/>
    </source>
</evidence>
<comment type="caution">
    <text evidence="3">The sequence shown here is derived from an EMBL/GenBank/DDBJ whole genome shotgun (WGS) entry which is preliminary data.</text>
</comment>
<dbReference type="Proteomes" id="UP001352852">
    <property type="component" value="Unassembled WGS sequence"/>
</dbReference>
<sequence>MTSSVISCSSLSYLLLSSAARSCLPACHSSAAVWSLRTRANGKEKKRPPPPGKPCYTHCGGGYRANTQTETLCVDFSLLFFYLNASVEKAKSHNGDSSGVCPCWLRPQPRTGNGAGPRTGLRRRASVQQPLVHRGGRLRDGVRWERDE</sequence>
<accession>A0ABU7D8B0</accession>
<feature type="compositionally biased region" description="Basic and acidic residues" evidence="1">
    <location>
        <begin position="137"/>
        <end position="148"/>
    </location>
</feature>
<reference evidence="3 4" key="1">
    <citation type="submission" date="2021-06" db="EMBL/GenBank/DDBJ databases">
        <authorList>
            <person name="Palmer J.M."/>
        </authorList>
    </citation>
    <scope>NUCLEOTIDE SEQUENCE [LARGE SCALE GENOMIC DNA]</scope>
    <source>
        <strain evidence="3 4">CL_MEX2019</strain>
        <tissue evidence="3">Muscle</tissue>
    </source>
</reference>
<name>A0ABU7D8B0_9TELE</name>
<evidence type="ECO:0000313" key="4">
    <source>
        <dbReference type="Proteomes" id="UP001352852"/>
    </source>
</evidence>
<keyword evidence="4" id="KW-1185">Reference proteome</keyword>
<feature type="region of interest" description="Disordered" evidence="1">
    <location>
        <begin position="111"/>
        <end position="148"/>
    </location>
</feature>
<organism evidence="3 4">
    <name type="scientific">Characodon lateralis</name>
    <dbReference type="NCBI Taxonomy" id="208331"/>
    <lineage>
        <taxon>Eukaryota</taxon>
        <taxon>Metazoa</taxon>
        <taxon>Chordata</taxon>
        <taxon>Craniata</taxon>
        <taxon>Vertebrata</taxon>
        <taxon>Euteleostomi</taxon>
        <taxon>Actinopterygii</taxon>
        <taxon>Neopterygii</taxon>
        <taxon>Teleostei</taxon>
        <taxon>Neoteleostei</taxon>
        <taxon>Acanthomorphata</taxon>
        <taxon>Ovalentaria</taxon>
        <taxon>Atherinomorphae</taxon>
        <taxon>Cyprinodontiformes</taxon>
        <taxon>Goodeidae</taxon>
        <taxon>Characodon</taxon>
    </lineage>
</organism>
<proteinExistence type="predicted"/>
<evidence type="ECO:0000256" key="1">
    <source>
        <dbReference type="SAM" id="MobiDB-lite"/>
    </source>
</evidence>